<dbReference type="GO" id="GO:0005886">
    <property type="term" value="C:plasma membrane"/>
    <property type="evidence" value="ECO:0007669"/>
    <property type="project" value="InterPro"/>
</dbReference>
<evidence type="ECO:0000256" key="2">
    <source>
        <dbReference type="ARBA" id="ARBA00022692"/>
    </source>
</evidence>
<protein>
    <submittedName>
        <fullName evidence="7">DUF490 domain-containing protein</fullName>
    </submittedName>
</protein>
<dbReference type="PANTHER" id="PTHR36985:SF1">
    <property type="entry name" value="TRANSLOCATION AND ASSEMBLY MODULE SUBUNIT TAMB"/>
    <property type="match status" value="1"/>
</dbReference>
<dbReference type="GO" id="GO:0009306">
    <property type="term" value="P:protein secretion"/>
    <property type="evidence" value="ECO:0007669"/>
    <property type="project" value="InterPro"/>
</dbReference>
<gene>
    <name evidence="7" type="ORF">GCM10008066_25830</name>
</gene>
<keyword evidence="2 5" id="KW-0812">Transmembrane</keyword>
<accession>A0A8J3B048</accession>
<dbReference type="InterPro" id="IPR007452">
    <property type="entry name" value="TamB_C"/>
</dbReference>
<keyword evidence="8" id="KW-1185">Reference proteome</keyword>
<proteinExistence type="predicted"/>
<dbReference type="Pfam" id="PF04357">
    <property type="entry name" value="TamB"/>
    <property type="match status" value="1"/>
</dbReference>
<feature type="domain" description="Translocation and assembly module TamB C-terminal" evidence="6">
    <location>
        <begin position="994"/>
        <end position="1325"/>
    </location>
</feature>
<keyword evidence="3 5" id="KW-1133">Transmembrane helix</keyword>
<comment type="subcellular location">
    <subcellularLocation>
        <location evidence="1">Membrane</location>
        <topology evidence="1">Single-pass membrane protein</topology>
    </subcellularLocation>
</comment>
<reference evidence="8" key="1">
    <citation type="journal article" date="2019" name="Int. J. Syst. Evol. Microbiol.">
        <title>The Global Catalogue of Microorganisms (GCM) 10K type strain sequencing project: providing services to taxonomists for standard genome sequencing and annotation.</title>
        <authorList>
            <consortium name="The Broad Institute Genomics Platform"/>
            <consortium name="The Broad Institute Genome Sequencing Center for Infectious Disease"/>
            <person name="Wu L."/>
            <person name="Ma J."/>
        </authorList>
    </citation>
    <scope>NUCLEOTIDE SEQUENCE [LARGE SCALE GENOMIC DNA]</scope>
    <source>
        <strain evidence="8">CCM 2767</strain>
    </source>
</reference>
<dbReference type="PANTHER" id="PTHR36985">
    <property type="entry name" value="TRANSLOCATION AND ASSEMBLY MODULE SUBUNIT TAMB"/>
    <property type="match status" value="1"/>
</dbReference>
<evidence type="ECO:0000256" key="4">
    <source>
        <dbReference type="ARBA" id="ARBA00023136"/>
    </source>
</evidence>
<name>A0A8J3B048_9BURK</name>
<evidence type="ECO:0000256" key="5">
    <source>
        <dbReference type="SAM" id="Phobius"/>
    </source>
</evidence>
<evidence type="ECO:0000313" key="8">
    <source>
        <dbReference type="Proteomes" id="UP000642180"/>
    </source>
</evidence>
<keyword evidence="4 5" id="KW-0472">Membrane</keyword>
<dbReference type="EMBL" id="BMDI01000002">
    <property type="protein sequence ID" value="GGI20798.1"/>
    <property type="molecule type" value="Genomic_DNA"/>
</dbReference>
<evidence type="ECO:0000313" key="7">
    <source>
        <dbReference type="EMBL" id="GGI20798.1"/>
    </source>
</evidence>
<organism evidence="7 8">
    <name type="scientific">Oxalicibacterium faecigallinarum</name>
    <dbReference type="NCBI Taxonomy" id="573741"/>
    <lineage>
        <taxon>Bacteria</taxon>
        <taxon>Pseudomonadati</taxon>
        <taxon>Pseudomonadota</taxon>
        <taxon>Betaproteobacteria</taxon>
        <taxon>Burkholderiales</taxon>
        <taxon>Oxalobacteraceae</taxon>
        <taxon>Oxalicibacterium</taxon>
    </lineage>
</organism>
<evidence type="ECO:0000259" key="6">
    <source>
        <dbReference type="Pfam" id="PF04357"/>
    </source>
</evidence>
<dbReference type="Proteomes" id="UP000642180">
    <property type="component" value="Unassembled WGS sequence"/>
</dbReference>
<feature type="transmembrane region" description="Helical" evidence="5">
    <location>
        <begin position="22"/>
        <end position="45"/>
    </location>
</feature>
<evidence type="ECO:0000256" key="1">
    <source>
        <dbReference type="ARBA" id="ARBA00004167"/>
    </source>
</evidence>
<sequence length="1326" mass="141174">MTTPEQQPQPANSPNKPKRRRWWLLAIALPVLLIAASIGAGSWMLQSERGAQTALSLAERFSAGTLTAEGVDGRFNDTLHIARLQIKLENQAIVLDNLALSMRPAELLQGRLHVTALNIDKLGITSKIAQTSEPAKLPDSISLPLRVRIDGVQVKGGELSWGPLNVVTLGAFAFNLDYDKQRYLLNLDQFSARSTSGNNAFSGDVSGKLELTTATPYALDAHLKTNSENVIGDRAIVIAGDVTAQGSLADVQAGIDMRVDRATISGHASIRPFAEQLLGKADLTTRDLDLALLADGLPMTTLNIDLQADEKGSGNLTINNPAAGLYSDGRAPLSRLVVEFAQSDSRFDFKRILASLGSARTPAGTIEGSGHLKDGALDMTLNTAALNLQRIDARIRPTKLQGRLNIRHVEGRQDFTLALQEPLKSNPLTLNAHAIIADEAAVIDKAELRAGSSAVDLTARIGLANAQAFEAKALIRDLDLRNFGNFIDTPKLKLNAELSAKGQRHPALEADADFRIANSSIEGHALTGEGQIALRKETLNIPRFLLNAGSNRLSAQGKLAEQDARITFAIDAPALAQLGNPFGGALKLDGEVRGSVQQPRIAASWNGTQLRLPAQLQIDGTQGKLELALNRNANAALISSVTLLTDAQGVRNHTQQVKQLSASLQHGAPANAPLNLKIRGDGISGQQLDAEHFEITGSGTTAQHTLTASLAERDQNWKMIAQGGLQDLARNPGWKGTINTVDATGRLNIKLAGPAGFQASQRQVQLDQFRLAFGNGVIAIEQFLRNERGITTRGTIARLPVAELLRYAAPEAPMSTDLTLAGDWDLKMSNRLDGRFNLQRESGDIAVLNNTSARLGLSALTLTGNADRGRLALQFLAEGAKPGRIELRLDTVIGGGESQFSIAPSAPFNGTARINTPTLTWLGPLLSQTLVTEGSLNADVAIDGTFGRPRFNGGINADKLRVLMTDTGVDLRNGTLRSRFQGDQLVIEGLNFQNGRGTLSIAGPLSMVREQLALELSVNASRYTLIDRSDRKLVISGSSVVGWREGQAKANGNFTVDSGMVDIGSSEVPQLSDDVIIVGQGDKQGTKTVIALDLTIGLGKGIQLTGRGLDGTIVGDIRLLADAGGPLRAEGTLRVAKGTFKAYGRELAIEQGLLRFNGPLNNPSLDILAMRRGRDLEVEAGVSVRGNVMTPRITLVSDPVVADAEKLAWLVLGRSLSSAGDGDMSALQSAASSLLTQGAAAGLSSQIATAFGLDDFSIGTSNTGLQERIVSLGKRISSRLYVSYRQGLETASSILLLRYTLTPRISVEGEAGTSSALSLFYNFAFD</sequence>
<comment type="caution">
    <text evidence="7">The sequence shown here is derived from an EMBL/GenBank/DDBJ whole genome shotgun (WGS) entry which is preliminary data.</text>
</comment>
<evidence type="ECO:0000256" key="3">
    <source>
        <dbReference type="ARBA" id="ARBA00022989"/>
    </source>
</evidence>
<dbReference type="RefSeq" id="WP_229726396.1">
    <property type="nucleotide sequence ID" value="NZ_BMDI01000002.1"/>
</dbReference>